<dbReference type="EMBL" id="JAAOIW010000012">
    <property type="protein sequence ID" value="NHN33587.1"/>
    <property type="molecule type" value="Genomic_DNA"/>
</dbReference>
<organism evidence="1 2">
    <name type="scientific">Paenibacillus agricola</name>
    <dbReference type="NCBI Taxonomy" id="2716264"/>
    <lineage>
        <taxon>Bacteria</taxon>
        <taxon>Bacillati</taxon>
        <taxon>Bacillota</taxon>
        <taxon>Bacilli</taxon>
        <taxon>Bacillales</taxon>
        <taxon>Paenibacillaceae</taxon>
        <taxon>Paenibacillus</taxon>
    </lineage>
</organism>
<comment type="caution">
    <text evidence="1">The sequence shown here is derived from an EMBL/GenBank/DDBJ whole genome shotgun (WGS) entry which is preliminary data.</text>
</comment>
<proteinExistence type="predicted"/>
<accession>A0ABX0JBR1</accession>
<keyword evidence="2" id="KW-1185">Reference proteome</keyword>
<reference evidence="1" key="1">
    <citation type="submission" date="2020-03" db="EMBL/GenBank/DDBJ databases">
        <title>Draft sequencing of Paenibacilllus sp. S3N08.</title>
        <authorList>
            <person name="Kim D.-U."/>
        </authorList>
    </citation>
    <scope>NUCLEOTIDE SEQUENCE</scope>
    <source>
        <strain evidence="1">S3N08</strain>
    </source>
</reference>
<evidence type="ECO:0000313" key="1">
    <source>
        <dbReference type="EMBL" id="NHN33587.1"/>
    </source>
</evidence>
<gene>
    <name evidence="1" type="ORF">G9U52_27600</name>
</gene>
<evidence type="ECO:0008006" key="3">
    <source>
        <dbReference type="Google" id="ProtNLM"/>
    </source>
</evidence>
<dbReference type="Proteomes" id="UP001165962">
    <property type="component" value="Unassembled WGS sequence"/>
</dbReference>
<protein>
    <recommendedName>
        <fullName evidence="3">Post-SET domain-containing protein</fullName>
    </recommendedName>
</protein>
<name>A0ABX0JBR1_9BACL</name>
<dbReference type="RefSeq" id="WP_166153885.1">
    <property type="nucleotide sequence ID" value="NZ_JAAOIW010000012.1"/>
</dbReference>
<sequence length="162" mass="18583">MFSLSYNNWSWDADLQIIHADVKLVADGDILIDEPLCVDVGLPALIYSISQDVEPYRWGKVEEWARMPFFCCGCGDPECRAFSFRVRHLDGGQTLELTELEERQHGEPREHNVYAVDLQSYRQQIVAIGKYFLLFVDGLDYVPYFGDTVKVVSALVKQSEQQ</sequence>
<evidence type="ECO:0000313" key="2">
    <source>
        <dbReference type="Proteomes" id="UP001165962"/>
    </source>
</evidence>